<dbReference type="GO" id="GO:0051536">
    <property type="term" value="F:iron-sulfur cluster binding"/>
    <property type="evidence" value="ECO:0007669"/>
    <property type="project" value="InterPro"/>
</dbReference>
<dbReference type="InterPro" id="IPR002871">
    <property type="entry name" value="NIF_FeS_clus_asmbl_NifU_N"/>
</dbReference>
<evidence type="ECO:0000313" key="4">
    <source>
        <dbReference type="Proteomes" id="UP000262583"/>
    </source>
</evidence>
<dbReference type="GO" id="GO:0005506">
    <property type="term" value="F:iron ion binding"/>
    <property type="evidence" value="ECO:0007669"/>
    <property type="project" value="InterPro"/>
</dbReference>
<dbReference type="NCBIfam" id="TIGR01994">
    <property type="entry name" value="SUF_scaf_2"/>
    <property type="match status" value="1"/>
</dbReference>
<evidence type="ECO:0000256" key="1">
    <source>
        <dbReference type="ARBA" id="ARBA00006420"/>
    </source>
</evidence>
<dbReference type="Pfam" id="PF01592">
    <property type="entry name" value="NifU_N"/>
    <property type="match status" value="1"/>
</dbReference>
<dbReference type="Proteomes" id="UP000262583">
    <property type="component" value="Chromosome"/>
</dbReference>
<organism evidence="3 4">
    <name type="scientific">Sumerlaea chitinivorans</name>
    <dbReference type="NCBI Taxonomy" id="2250252"/>
    <lineage>
        <taxon>Bacteria</taxon>
        <taxon>Candidatus Sumerlaeota</taxon>
        <taxon>Candidatus Sumerlaeia</taxon>
        <taxon>Candidatus Sumerlaeales</taxon>
        <taxon>Candidatus Sumerlaeaceae</taxon>
        <taxon>Candidatus Sumerlaea</taxon>
    </lineage>
</organism>
<protein>
    <submittedName>
        <fullName evidence="3">Iron-sulfur cluster assembly scaffold protein for SUF system, SufE2</fullName>
    </submittedName>
</protein>
<dbReference type="AlphaFoldDB" id="A0A2Z4Y2D7"/>
<accession>A0A2Z4Y2D7</accession>
<evidence type="ECO:0000259" key="2">
    <source>
        <dbReference type="Pfam" id="PF01592"/>
    </source>
</evidence>
<sequence length="153" mass="16984">MSDLRDLYQEVILDHTKRPRNRRPLEDAQHVAEGRNPLCGDHVKIYIKKDGDRIGEVTFEGGGCAISTASASLMTQAVKGKTVEEALELFEKFHDLVTGKLSDEEFEEKLGKLLVFSGVCEYPVRVKCATLPWHTLKAAIEGAKDPVSTENEA</sequence>
<dbReference type="FunFam" id="3.90.1010.10:FF:000002">
    <property type="entry name" value="Iron-sulfur cluster assembly scaffold protein NifU"/>
    <property type="match status" value="1"/>
</dbReference>
<comment type="similarity">
    <text evidence="1">Belongs to the NifU family.</text>
</comment>
<feature type="domain" description="NIF system FeS cluster assembly NifU N-terminal" evidence="2">
    <location>
        <begin position="8"/>
        <end position="128"/>
    </location>
</feature>
<evidence type="ECO:0000313" key="3">
    <source>
        <dbReference type="EMBL" id="AXA35260.1"/>
    </source>
</evidence>
<dbReference type="EMBL" id="CP030759">
    <property type="protein sequence ID" value="AXA35260.1"/>
    <property type="molecule type" value="Genomic_DNA"/>
</dbReference>
<dbReference type="Gene3D" id="3.90.1010.10">
    <property type="match status" value="1"/>
</dbReference>
<gene>
    <name evidence="3" type="ORF">BRCON_0483</name>
</gene>
<reference evidence="3 4" key="1">
    <citation type="submission" date="2018-05" db="EMBL/GenBank/DDBJ databases">
        <title>A metagenomic window into the 2 km-deep terrestrial subsurface aquifer revealed taxonomically and functionally diverse microbial community comprising novel uncultured bacterial lineages.</title>
        <authorList>
            <person name="Kadnikov V.V."/>
            <person name="Mardanov A.V."/>
            <person name="Beletsky A.V."/>
            <person name="Banks D."/>
            <person name="Pimenov N.V."/>
            <person name="Frank Y.A."/>
            <person name="Karnachuk O.V."/>
            <person name="Ravin N.V."/>
        </authorList>
    </citation>
    <scope>NUCLEOTIDE SEQUENCE [LARGE SCALE GENOMIC DNA]</scope>
    <source>
        <strain evidence="3">BY</strain>
    </source>
</reference>
<dbReference type="PANTHER" id="PTHR10093">
    <property type="entry name" value="IRON-SULFUR CLUSTER ASSEMBLY ENZYME NIFU HOMOLOG"/>
    <property type="match status" value="1"/>
</dbReference>
<dbReference type="CDD" id="cd06664">
    <property type="entry name" value="IscU_like"/>
    <property type="match status" value="1"/>
</dbReference>
<dbReference type="KEGG" id="schv:BRCON_0483"/>
<dbReference type="GO" id="GO:0016226">
    <property type="term" value="P:iron-sulfur cluster assembly"/>
    <property type="evidence" value="ECO:0007669"/>
    <property type="project" value="InterPro"/>
</dbReference>
<dbReference type="SUPFAM" id="SSF82649">
    <property type="entry name" value="SufE/NifU"/>
    <property type="match status" value="1"/>
</dbReference>
<name>A0A2Z4Y2D7_SUMC1</name>
<proteinExistence type="inferred from homology"/>